<dbReference type="InterPro" id="IPR010982">
    <property type="entry name" value="Lambda_DNA-bd_dom_sf"/>
</dbReference>
<dbReference type="PROSITE" id="PS50943">
    <property type="entry name" value="HTH_CROC1"/>
    <property type="match status" value="1"/>
</dbReference>
<dbReference type="Gene3D" id="1.10.260.40">
    <property type="entry name" value="lambda repressor-like DNA-binding domains"/>
    <property type="match status" value="1"/>
</dbReference>
<dbReference type="SUPFAM" id="SSF47413">
    <property type="entry name" value="lambda repressor-like DNA-binding domains"/>
    <property type="match status" value="1"/>
</dbReference>
<dbReference type="AlphaFoldDB" id="A6FXS5"/>
<dbReference type="EMBL" id="ABCS01000002">
    <property type="protein sequence ID" value="EDM81663.1"/>
    <property type="molecule type" value="Genomic_DNA"/>
</dbReference>
<evidence type="ECO:0000313" key="4">
    <source>
        <dbReference type="Proteomes" id="UP000005801"/>
    </source>
</evidence>
<dbReference type="RefSeq" id="WP_006969274.1">
    <property type="nucleotide sequence ID" value="NZ_ABCS01000002.1"/>
</dbReference>
<dbReference type="GO" id="GO:0003700">
    <property type="term" value="F:DNA-binding transcription factor activity"/>
    <property type="evidence" value="ECO:0007669"/>
    <property type="project" value="TreeGrafter"/>
</dbReference>
<dbReference type="InterPro" id="IPR050807">
    <property type="entry name" value="TransReg_Diox_bact_type"/>
</dbReference>
<dbReference type="CDD" id="cd00093">
    <property type="entry name" value="HTH_XRE"/>
    <property type="match status" value="1"/>
</dbReference>
<dbReference type="GO" id="GO:0005829">
    <property type="term" value="C:cytosol"/>
    <property type="evidence" value="ECO:0007669"/>
    <property type="project" value="TreeGrafter"/>
</dbReference>
<dbReference type="OrthoDB" id="9815697at2"/>
<dbReference type="PANTHER" id="PTHR46797">
    <property type="entry name" value="HTH-TYPE TRANSCRIPTIONAL REGULATOR"/>
    <property type="match status" value="1"/>
</dbReference>
<protein>
    <submittedName>
        <fullName evidence="3">Transcriptional regulator</fullName>
    </submittedName>
</protein>
<dbReference type="STRING" id="391625.PPSIR1_22139"/>
<accession>A6FXS5</accession>
<comment type="caution">
    <text evidence="3">The sequence shown here is derived from an EMBL/GenBank/DDBJ whole genome shotgun (WGS) entry which is preliminary data.</text>
</comment>
<feature type="domain" description="HTH cro/C1-type" evidence="2">
    <location>
        <begin position="14"/>
        <end position="68"/>
    </location>
</feature>
<evidence type="ECO:0000313" key="3">
    <source>
        <dbReference type="EMBL" id="EDM81663.1"/>
    </source>
</evidence>
<gene>
    <name evidence="3" type="ORF">PPSIR1_22139</name>
</gene>
<dbReference type="Pfam" id="PF01381">
    <property type="entry name" value="HTH_3"/>
    <property type="match status" value="1"/>
</dbReference>
<dbReference type="PANTHER" id="PTHR46797:SF1">
    <property type="entry name" value="METHYLPHOSPHONATE SYNTHASE"/>
    <property type="match status" value="1"/>
</dbReference>
<dbReference type="Proteomes" id="UP000005801">
    <property type="component" value="Unassembled WGS sequence"/>
</dbReference>
<evidence type="ECO:0000256" key="1">
    <source>
        <dbReference type="ARBA" id="ARBA00023125"/>
    </source>
</evidence>
<dbReference type="SMART" id="SM00530">
    <property type="entry name" value="HTH_XRE"/>
    <property type="match status" value="1"/>
</dbReference>
<evidence type="ECO:0000259" key="2">
    <source>
        <dbReference type="PROSITE" id="PS50943"/>
    </source>
</evidence>
<dbReference type="GO" id="GO:0003677">
    <property type="term" value="F:DNA binding"/>
    <property type="evidence" value="ECO:0007669"/>
    <property type="project" value="UniProtKB-KW"/>
</dbReference>
<dbReference type="InterPro" id="IPR001387">
    <property type="entry name" value="Cro/C1-type_HTH"/>
</dbReference>
<reference evidence="3 4" key="1">
    <citation type="submission" date="2007-06" db="EMBL/GenBank/DDBJ databases">
        <authorList>
            <person name="Shimkets L."/>
            <person name="Ferriera S."/>
            <person name="Johnson J."/>
            <person name="Kravitz S."/>
            <person name="Beeson K."/>
            <person name="Sutton G."/>
            <person name="Rogers Y.-H."/>
            <person name="Friedman R."/>
            <person name="Frazier M."/>
            <person name="Venter J.C."/>
        </authorList>
    </citation>
    <scope>NUCLEOTIDE SEQUENCE [LARGE SCALE GENOMIC DNA]</scope>
    <source>
        <strain evidence="3 4">SIR-1</strain>
    </source>
</reference>
<sequence>MSDAGLRESLAEVVRGRRAELGLSQRELAKRAGVADATISKLETQQLSPSLDTLAKIAAGLDLDVAALISAAAPPKGRMRPSYTVASGSWAGMLRELAEQVVSDMGSVEEAAAALGMEAGVLQGWLDGAG</sequence>
<name>A6FXS5_9BACT</name>
<keyword evidence="4" id="KW-1185">Reference proteome</keyword>
<keyword evidence="1" id="KW-0238">DNA-binding</keyword>
<proteinExistence type="predicted"/>
<organism evidence="3 4">
    <name type="scientific">Plesiocystis pacifica SIR-1</name>
    <dbReference type="NCBI Taxonomy" id="391625"/>
    <lineage>
        <taxon>Bacteria</taxon>
        <taxon>Pseudomonadati</taxon>
        <taxon>Myxococcota</taxon>
        <taxon>Polyangia</taxon>
        <taxon>Nannocystales</taxon>
        <taxon>Nannocystaceae</taxon>
        <taxon>Plesiocystis</taxon>
    </lineage>
</organism>